<sequence precursor="true">MRRLSAPCLTLCLTLLLANLPGLTPGAMAADDQPPGPPGLHTHQVTGLFQPDRVADLRELVLTLPGLELVSVDYETAEAQFRYDPDLLFPGVKSEQILERLHQLVRIPASNTFGVKARCATPREQLTRVEIPVAGLDCKACSFAAYEAVAVLDGVEQARASFHTGVVLAWIHADKIDRAALEAALVKKGVTLATP</sequence>
<evidence type="ECO:0000259" key="2">
    <source>
        <dbReference type="PROSITE" id="PS50846"/>
    </source>
</evidence>
<dbReference type="AlphaFoldDB" id="A0A518DNJ5"/>
<organism evidence="3 4">
    <name type="scientific">Lignipirellula cremea</name>
    <dbReference type="NCBI Taxonomy" id="2528010"/>
    <lineage>
        <taxon>Bacteria</taxon>
        <taxon>Pseudomonadati</taxon>
        <taxon>Planctomycetota</taxon>
        <taxon>Planctomycetia</taxon>
        <taxon>Pirellulales</taxon>
        <taxon>Pirellulaceae</taxon>
        <taxon>Lignipirellula</taxon>
    </lineage>
</organism>
<dbReference type="Proteomes" id="UP000317648">
    <property type="component" value="Chromosome"/>
</dbReference>
<dbReference type="PROSITE" id="PS50846">
    <property type="entry name" value="HMA_2"/>
    <property type="match status" value="1"/>
</dbReference>
<dbReference type="Gene3D" id="3.30.70.100">
    <property type="match status" value="1"/>
</dbReference>
<keyword evidence="4" id="KW-1185">Reference proteome</keyword>
<feature type="signal peptide" evidence="1">
    <location>
        <begin position="1"/>
        <end position="29"/>
    </location>
</feature>
<evidence type="ECO:0000313" key="3">
    <source>
        <dbReference type="EMBL" id="QDU93406.1"/>
    </source>
</evidence>
<feature type="chain" id="PRO_5021781334" description="HMA domain-containing protein" evidence="1">
    <location>
        <begin position="30"/>
        <end position="195"/>
    </location>
</feature>
<accession>A0A518DNJ5</accession>
<dbReference type="EMBL" id="CP036433">
    <property type="protein sequence ID" value="QDU93406.1"/>
    <property type="molecule type" value="Genomic_DNA"/>
</dbReference>
<dbReference type="KEGG" id="lcre:Pla8534_11860"/>
<proteinExistence type="predicted"/>
<keyword evidence="1" id="KW-0732">Signal</keyword>
<protein>
    <recommendedName>
        <fullName evidence="2">HMA domain-containing protein</fullName>
    </recommendedName>
</protein>
<dbReference type="CDD" id="cd00371">
    <property type="entry name" value="HMA"/>
    <property type="match status" value="1"/>
</dbReference>
<feature type="domain" description="HMA" evidence="2">
    <location>
        <begin position="127"/>
        <end position="193"/>
    </location>
</feature>
<dbReference type="SUPFAM" id="SSF55008">
    <property type="entry name" value="HMA, heavy metal-associated domain"/>
    <property type="match status" value="1"/>
</dbReference>
<reference evidence="3 4" key="1">
    <citation type="submission" date="2019-02" db="EMBL/GenBank/DDBJ databases">
        <title>Deep-cultivation of Planctomycetes and their phenomic and genomic characterization uncovers novel biology.</title>
        <authorList>
            <person name="Wiegand S."/>
            <person name="Jogler M."/>
            <person name="Boedeker C."/>
            <person name="Pinto D."/>
            <person name="Vollmers J."/>
            <person name="Rivas-Marin E."/>
            <person name="Kohn T."/>
            <person name="Peeters S.H."/>
            <person name="Heuer A."/>
            <person name="Rast P."/>
            <person name="Oberbeckmann S."/>
            <person name="Bunk B."/>
            <person name="Jeske O."/>
            <person name="Meyerdierks A."/>
            <person name="Storesund J.E."/>
            <person name="Kallscheuer N."/>
            <person name="Luecker S."/>
            <person name="Lage O.M."/>
            <person name="Pohl T."/>
            <person name="Merkel B.J."/>
            <person name="Hornburger P."/>
            <person name="Mueller R.-W."/>
            <person name="Bruemmer F."/>
            <person name="Labrenz M."/>
            <person name="Spormann A.M."/>
            <person name="Op den Camp H."/>
            <person name="Overmann J."/>
            <person name="Amann R."/>
            <person name="Jetten M.S.M."/>
            <person name="Mascher T."/>
            <person name="Medema M.H."/>
            <person name="Devos D.P."/>
            <person name="Kaster A.-K."/>
            <person name="Ovreas L."/>
            <person name="Rohde M."/>
            <person name="Galperin M.Y."/>
            <person name="Jogler C."/>
        </authorList>
    </citation>
    <scope>NUCLEOTIDE SEQUENCE [LARGE SCALE GENOMIC DNA]</scope>
    <source>
        <strain evidence="3 4">Pla85_3_4</strain>
    </source>
</reference>
<dbReference type="GO" id="GO:0046872">
    <property type="term" value="F:metal ion binding"/>
    <property type="evidence" value="ECO:0007669"/>
    <property type="project" value="InterPro"/>
</dbReference>
<evidence type="ECO:0000256" key="1">
    <source>
        <dbReference type="SAM" id="SignalP"/>
    </source>
</evidence>
<name>A0A518DNJ5_9BACT</name>
<evidence type="ECO:0000313" key="4">
    <source>
        <dbReference type="Proteomes" id="UP000317648"/>
    </source>
</evidence>
<gene>
    <name evidence="3" type="ORF">Pla8534_11860</name>
</gene>
<dbReference type="OrthoDB" id="283376at2"/>
<dbReference type="InterPro" id="IPR006121">
    <property type="entry name" value="HMA_dom"/>
</dbReference>
<dbReference type="InterPro" id="IPR036163">
    <property type="entry name" value="HMA_dom_sf"/>
</dbReference>
<dbReference type="RefSeq" id="WP_145050183.1">
    <property type="nucleotide sequence ID" value="NZ_CP036433.1"/>
</dbReference>